<dbReference type="EMBL" id="JAWSTH010000060">
    <property type="protein sequence ID" value="MDW5596603.1"/>
    <property type="molecule type" value="Genomic_DNA"/>
</dbReference>
<reference evidence="3" key="1">
    <citation type="submission" date="2023-07" db="EMBL/GenBank/DDBJ databases">
        <title>Conexibacter stalactiti sp. nov., isolated from stalactites in a lava cave and emended description of the genus Conexibacter.</title>
        <authorList>
            <person name="Lee S.D."/>
        </authorList>
    </citation>
    <scope>NUCLEOTIDE SEQUENCE [LARGE SCALE GENOMIC DNA]</scope>
    <source>
        <strain evidence="3">KCTC 39840</strain>
    </source>
</reference>
<protein>
    <submittedName>
        <fullName evidence="2">DivIVA domain-containing protein</fullName>
    </submittedName>
</protein>
<organism evidence="2 3">
    <name type="scientific">Conexibacter stalactiti</name>
    <dbReference type="NCBI Taxonomy" id="1940611"/>
    <lineage>
        <taxon>Bacteria</taxon>
        <taxon>Bacillati</taxon>
        <taxon>Actinomycetota</taxon>
        <taxon>Thermoleophilia</taxon>
        <taxon>Solirubrobacterales</taxon>
        <taxon>Conexibacteraceae</taxon>
        <taxon>Conexibacter</taxon>
    </lineage>
</organism>
<feature type="compositionally biased region" description="Pro residues" evidence="1">
    <location>
        <begin position="260"/>
        <end position="275"/>
    </location>
</feature>
<dbReference type="Proteomes" id="UP001284601">
    <property type="component" value="Unassembled WGS sequence"/>
</dbReference>
<evidence type="ECO:0000313" key="3">
    <source>
        <dbReference type="Proteomes" id="UP001284601"/>
    </source>
</evidence>
<feature type="region of interest" description="Disordered" evidence="1">
    <location>
        <begin position="247"/>
        <end position="275"/>
    </location>
</feature>
<feature type="compositionally biased region" description="Basic and acidic residues" evidence="1">
    <location>
        <begin position="187"/>
        <end position="204"/>
    </location>
</feature>
<name>A0ABU4HTG5_9ACTN</name>
<evidence type="ECO:0000313" key="2">
    <source>
        <dbReference type="EMBL" id="MDW5596603.1"/>
    </source>
</evidence>
<feature type="region of interest" description="Disordered" evidence="1">
    <location>
        <begin position="183"/>
        <end position="204"/>
    </location>
</feature>
<proteinExistence type="predicted"/>
<keyword evidence="3" id="KW-1185">Reference proteome</keyword>
<dbReference type="InterPro" id="IPR019933">
    <property type="entry name" value="DivIVA_domain"/>
</dbReference>
<dbReference type="RefSeq" id="WP_318599039.1">
    <property type="nucleotide sequence ID" value="NZ_JAWSTH010000060.1"/>
</dbReference>
<gene>
    <name evidence="2" type="ORF">R7226_19810</name>
</gene>
<reference evidence="2 3" key="2">
    <citation type="submission" date="2023-10" db="EMBL/GenBank/DDBJ databases">
        <authorList>
            <person name="Han X.F."/>
        </authorList>
    </citation>
    <scope>NUCLEOTIDE SEQUENCE [LARGE SCALE GENOMIC DNA]</scope>
    <source>
        <strain evidence="2 3">KCTC 39840</strain>
    </source>
</reference>
<dbReference type="NCBIfam" id="TIGR03544">
    <property type="entry name" value="DivI1A_domain"/>
    <property type="match status" value="1"/>
</dbReference>
<evidence type="ECO:0000256" key="1">
    <source>
        <dbReference type="SAM" id="MobiDB-lite"/>
    </source>
</evidence>
<comment type="caution">
    <text evidence="2">The sequence shown here is derived from an EMBL/GenBank/DDBJ whole genome shotgun (WGS) entry which is preliminary data.</text>
</comment>
<sequence length="275" mass="29409">MALESSDRPDQPDGPDAAAAPGDPPSDPQAAEELTAPFDALEEAGEEPAEHPATAEHPAQAPLEAEPVPDEPPGEPASPGDRPLTEEDATTALDVIAHDALPAAPARVAARLDPDAPDLARLRDVDFPVVWRGYDPHVVDAYVADVTQALELFEQRTEPTAAVQRALGRVGEQTAAILQQAEQAAEETTRSSRAAADDRLQRAEQESAVLHEQAIAKVRALDDDVERLWQERQRLIDATKELADQLRAVAEEGESRFPPAAAPPPPDDPPPPDLD</sequence>
<accession>A0ABU4HTG5</accession>
<feature type="compositionally biased region" description="Basic and acidic residues" evidence="1">
    <location>
        <begin position="1"/>
        <end position="11"/>
    </location>
</feature>
<feature type="region of interest" description="Disordered" evidence="1">
    <location>
        <begin position="1"/>
        <end position="92"/>
    </location>
</feature>